<dbReference type="EMBL" id="AZIT01000111">
    <property type="protein sequence ID" value="ETZ17084.1"/>
    <property type="molecule type" value="Genomic_DNA"/>
</dbReference>
<evidence type="ECO:0000313" key="12">
    <source>
        <dbReference type="Proteomes" id="UP000019148"/>
    </source>
</evidence>
<evidence type="ECO:0000256" key="8">
    <source>
        <dbReference type="RuleBase" id="RU363105"/>
    </source>
</evidence>
<name>W6TIZ3_9SPIR</name>
<organism evidence="11 12">
    <name type="scientific">Borrelia duttonii CR2A</name>
    <dbReference type="NCBI Taxonomy" id="1432657"/>
    <lineage>
        <taxon>Bacteria</taxon>
        <taxon>Pseudomonadati</taxon>
        <taxon>Spirochaetota</taxon>
        <taxon>Spirochaetia</taxon>
        <taxon>Spirochaetales</taxon>
        <taxon>Borreliaceae</taxon>
        <taxon>Borrelia</taxon>
    </lineage>
</organism>
<comment type="subcellular location">
    <subcellularLocation>
        <location evidence="2 8">Cell outer membrane</location>
        <topology evidence="2 8">Lipid-anchor</topology>
    </subcellularLocation>
</comment>
<keyword evidence="3" id="KW-0732">Signal</keyword>
<dbReference type="PROSITE" id="PS51257">
    <property type="entry name" value="PROKAR_LIPOPROTEIN"/>
    <property type="match status" value="1"/>
</dbReference>
<evidence type="ECO:0000256" key="2">
    <source>
        <dbReference type="ARBA" id="ARBA00004459"/>
    </source>
</evidence>
<keyword evidence="6 8" id="KW-0998">Cell outer membrane</keyword>
<keyword evidence="5 8" id="KW-0564">Palmitate</keyword>
<evidence type="ECO:0000256" key="9">
    <source>
        <dbReference type="SAM" id="MobiDB-lite"/>
    </source>
</evidence>
<sequence>MKKEKKGEGKVRVIIMMVMMMVMMGCNSGGVGGEGQVGAKSLSEVLMEVGRSAGDAFYSFLELVSGTLGFSVTGDTTKQQVGEYFNKLGVTLGEALKELEKLATKSETGVDKSASSKNLIRSAVDTAKGVLATLEGCLESLKEIGDASKVGEVGSDAQKGVSAAEGELKKHIKH</sequence>
<dbReference type="PATRIC" id="fig|1432657.3.peg.1854"/>
<reference evidence="11 12" key="1">
    <citation type="submission" date="2013-12" db="EMBL/GenBank/DDBJ databases">
        <title>Comparative genomics of relapsing fever spirochetes.</title>
        <authorList>
            <person name="Schwan T.G."/>
            <person name="Raffel S.J."/>
            <person name="Porcella S.F."/>
        </authorList>
    </citation>
    <scope>NUCLEOTIDE SEQUENCE [LARGE SCALE GENOMIC DNA]</scope>
    <source>
        <strain evidence="11 12">CR2A</strain>
    </source>
</reference>
<feature type="transmembrane region" description="Helical" evidence="10">
    <location>
        <begin position="12"/>
        <end position="33"/>
    </location>
</feature>
<comment type="function">
    <text evidence="1 8">The Vlp and Vsp proteins are antigenically distinct proteins, only one vlp or vsp gene is transcriptionally active at any one time. Switching between these genes is a mechanism of host immune response evasion.</text>
</comment>
<evidence type="ECO:0000256" key="7">
    <source>
        <dbReference type="ARBA" id="ARBA00023288"/>
    </source>
</evidence>
<proteinExistence type="predicted"/>
<keyword evidence="10" id="KW-1133">Transmembrane helix</keyword>
<dbReference type="Pfam" id="PF00921">
    <property type="entry name" value="Lipoprotein_2"/>
    <property type="match status" value="1"/>
</dbReference>
<dbReference type="Proteomes" id="UP000019148">
    <property type="component" value="Unassembled WGS sequence"/>
</dbReference>
<feature type="region of interest" description="Disordered" evidence="9">
    <location>
        <begin position="155"/>
        <end position="174"/>
    </location>
</feature>
<protein>
    <recommendedName>
        <fullName evidence="8">Variable large protein</fullName>
    </recommendedName>
</protein>
<keyword evidence="10" id="KW-0812">Transmembrane</keyword>
<accession>W6TIZ3</accession>
<evidence type="ECO:0000256" key="3">
    <source>
        <dbReference type="ARBA" id="ARBA00022729"/>
    </source>
</evidence>
<evidence type="ECO:0000256" key="6">
    <source>
        <dbReference type="ARBA" id="ARBA00023237"/>
    </source>
</evidence>
<dbReference type="AlphaFoldDB" id="W6TIZ3"/>
<dbReference type="GO" id="GO:0009279">
    <property type="term" value="C:cell outer membrane"/>
    <property type="evidence" value="ECO:0007669"/>
    <property type="project" value="UniProtKB-SubCell"/>
</dbReference>
<dbReference type="SUPFAM" id="SSF74748">
    <property type="entry name" value="Variable surface antigen VlsE"/>
    <property type="match status" value="1"/>
</dbReference>
<evidence type="ECO:0000256" key="10">
    <source>
        <dbReference type="SAM" id="Phobius"/>
    </source>
</evidence>
<evidence type="ECO:0000256" key="1">
    <source>
        <dbReference type="ARBA" id="ARBA00003932"/>
    </source>
</evidence>
<comment type="caution">
    <text evidence="11">The sequence shown here is derived from an EMBL/GenBank/DDBJ whole genome shotgun (WGS) entry which is preliminary data.</text>
</comment>
<keyword evidence="4 8" id="KW-0472">Membrane</keyword>
<dbReference type="InterPro" id="IPR000680">
    <property type="entry name" value="Borrelia_lipo"/>
</dbReference>
<evidence type="ECO:0000256" key="4">
    <source>
        <dbReference type="ARBA" id="ARBA00023136"/>
    </source>
</evidence>
<evidence type="ECO:0000313" key="11">
    <source>
        <dbReference type="EMBL" id="ETZ17084.1"/>
    </source>
</evidence>
<keyword evidence="7 8" id="KW-0449">Lipoprotein</keyword>
<evidence type="ECO:0000256" key="5">
    <source>
        <dbReference type="ARBA" id="ARBA00023139"/>
    </source>
</evidence>
<gene>
    <name evidence="11" type="ORF">BDCR2A_02001</name>
</gene>